<organism evidence="7 8">
    <name type="scientific">Candidatus Onthovivens merdipullorum</name>
    <dbReference type="NCBI Taxonomy" id="2840889"/>
    <lineage>
        <taxon>Bacteria</taxon>
        <taxon>Bacillati</taxon>
        <taxon>Bacillota</taxon>
        <taxon>Bacilli</taxon>
        <taxon>Bacillales</taxon>
        <taxon>Candidatus Onthovivens</taxon>
    </lineage>
</organism>
<comment type="similarity">
    <text evidence="2 5">Belongs to the RRF family.</text>
</comment>
<dbReference type="InterPro" id="IPR036191">
    <property type="entry name" value="RRF_sf"/>
</dbReference>
<feature type="domain" description="Ribosome recycling factor" evidence="6">
    <location>
        <begin position="19"/>
        <end position="179"/>
    </location>
</feature>
<dbReference type="FunFam" id="3.30.1360.40:FF:000001">
    <property type="entry name" value="Ribosome-recycling factor"/>
    <property type="match status" value="1"/>
</dbReference>
<evidence type="ECO:0000256" key="2">
    <source>
        <dbReference type="ARBA" id="ARBA00005912"/>
    </source>
</evidence>
<dbReference type="PANTHER" id="PTHR20982">
    <property type="entry name" value="RIBOSOME RECYCLING FACTOR"/>
    <property type="match status" value="1"/>
</dbReference>
<comment type="caution">
    <text evidence="7">The sequence shown here is derived from an EMBL/GenBank/DDBJ whole genome shotgun (WGS) entry which is preliminary data.</text>
</comment>
<dbReference type="AlphaFoldDB" id="A0A9D9DNF9"/>
<dbReference type="GO" id="GO:0006415">
    <property type="term" value="P:translational termination"/>
    <property type="evidence" value="ECO:0007669"/>
    <property type="project" value="UniProtKB-UniRule"/>
</dbReference>
<evidence type="ECO:0000256" key="5">
    <source>
        <dbReference type="HAMAP-Rule" id="MF_00040"/>
    </source>
</evidence>
<dbReference type="HAMAP" id="MF_00040">
    <property type="entry name" value="RRF"/>
    <property type="match status" value="1"/>
</dbReference>
<protein>
    <recommendedName>
        <fullName evidence="5">Ribosome-recycling factor</fullName>
        <shortName evidence="5">RRF</shortName>
    </recommendedName>
    <alternativeName>
        <fullName evidence="5">Ribosome-releasing factor</fullName>
    </alternativeName>
</protein>
<dbReference type="PANTHER" id="PTHR20982:SF3">
    <property type="entry name" value="MITOCHONDRIAL RIBOSOME RECYCLING FACTOR PSEUDO 1"/>
    <property type="match status" value="1"/>
</dbReference>
<reference evidence="7" key="1">
    <citation type="submission" date="2020-10" db="EMBL/GenBank/DDBJ databases">
        <authorList>
            <person name="Gilroy R."/>
        </authorList>
    </citation>
    <scope>NUCLEOTIDE SEQUENCE</scope>
    <source>
        <strain evidence="7">11159</strain>
    </source>
</reference>
<keyword evidence="3 5" id="KW-0963">Cytoplasm</keyword>
<evidence type="ECO:0000256" key="3">
    <source>
        <dbReference type="ARBA" id="ARBA00022490"/>
    </source>
</evidence>
<reference evidence="7" key="2">
    <citation type="journal article" date="2021" name="PeerJ">
        <title>Extensive microbial diversity within the chicken gut microbiome revealed by metagenomics and culture.</title>
        <authorList>
            <person name="Gilroy R."/>
            <person name="Ravi A."/>
            <person name="Getino M."/>
            <person name="Pursley I."/>
            <person name="Horton D.L."/>
            <person name="Alikhan N.F."/>
            <person name="Baker D."/>
            <person name="Gharbi K."/>
            <person name="Hall N."/>
            <person name="Watson M."/>
            <person name="Adriaenssens E.M."/>
            <person name="Foster-Nyarko E."/>
            <person name="Jarju S."/>
            <person name="Secka A."/>
            <person name="Antonio M."/>
            <person name="Oren A."/>
            <person name="Chaudhuri R.R."/>
            <person name="La Ragione R."/>
            <person name="Hildebrand F."/>
            <person name="Pallen M.J."/>
        </authorList>
    </citation>
    <scope>NUCLEOTIDE SEQUENCE</scope>
    <source>
        <strain evidence="7">11159</strain>
    </source>
</reference>
<proteinExistence type="inferred from homology"/>
<dbReference type="Gene3D" id="3.30.1360.40">
    <property type="match status" value="1"/>
</dbReference>
<accession>A0A9D9DNF9</accession>
<evidence type="ECO:0000259" key="6">
    <source>
        <dbReference type="Pfam" id="PF01765"/>
    </source>
</evidence>
<dbReference type="Gene3D" id="1.10.132.20">
    <property type="entry name" value="Ribosome-recycling factor"/>
    <property type="match status" value="1"/>
</dbReference>
<dbReference type="NCBIfam" id="TIGR00496">
    <property type="entry name" value="frr"/>
    <property type="match status" value="1"/>
</dbReference>
<evidence type="ECO:0000256" key="1">
    <source>
        <dbReference type="ARBA" id="ARBA00004496"/>
    </source>
</evidence>
<dbReference type="InterPro" id="IPR023584">
    <property type="entry name" value="Ribosome_recyc_fac_dom"/>
</dbReference>
<name>A0A9D9DNF9_9BACL</name>
<dbReference type="FunFam" id="1.10.132.20:FF:000001">
    <property type="entry name" value="Ribosome-recycling factor"/>
    <property type="match status" value="1"/>
</dbReference>
<sequence>MDKYAENAKIEMQKCCDNLKESLSTLRTGRASPALLNNIECDYYGDKMRIVEISAIKVPEPRQLLIEPYDRNDVKSIVAAINKSDIGINPVVDGNKIRLTIPPLTEDRRKELVKKSKGYCEDYKVSVRNLRRETMDKLKKDDTYTEDMEKRAENDIQKVTDEAISNIDKIYKEKESEIMAI</sequence>
<comment type="function">
    <text evidence="5">Responsible for the release of ribosomes from messenger RNA at the termination of protein biosynthesis. May increase the efficiency of translation by recycling ribosomes from one round of translation to another.</text>
</comment>
<dbReference type="Proteomes" id="UP000823613">
    <property type="component" value="Unassembled WGS sequence"/>
</dbReference>
<evidence type="ECO:0000313" key="7">
    <source>
        <dbReference type="EMBL" id="MBO8428264.1"/>
    </source>
</evidence>
<dbReference type="Pfam" id="PF01765">
    <property type="entry name" value="RRF"/>
    <property type="match status" value="1"/>
</dbReference>
<dbReference type="GO" id="GO:0005737">
    <property type="term" value="C:cytoplasm"/>
    <property type="evidence" value="ECO:0007669"/>
    <property type="project" value="UniProtKB-SubCell"/>
</dbReference>
<dbReference type="GO" id="GO:0043023">
    <property type="term" value="F:ribosomal large subunit binding"/>
    <property type="evidence" value="ECO:0007669"/>
    <property type="project" value="TreeGrafter"/>
</dbReference>
<dbReference type="SUPFAM" id="SSF55194">
    <property type="entry name" value="Ribosome recycling factor, RRF"/>
    <property type="match status" value="1"/>
</dbReference>
<dbReference type="EMBL" id="JADIMY010000130">
    <property type="protein sequence ID" value="MBO8428264.1"/>
    <property type="molecule type" value="Genomic_DNA"/>
</dbReference>
<evidence type="ECO:0000256" key="4">
    <source>
        <dbReference type="ARBA" id="ARBA00022917"/>
    </source>
</evidence>
<evidence type="ECO:0000313" key="8">
    <source>
        <dbReference type="Proteomes" id="UP000823613"/>
    </source>
</evidence>
<comment type="subcellular location">
    <subcellularLocation>
        <location evidence="1 5">Cytoplasm</location>
    </subcellularLocation>
</comment>
<dbReference type="CDD" id="cd00520">
    <property type="entry name" value="RRF"/>
    <property type="match status" value="1"/>
</dbReference>
<keyword evidence="4 5" id="KW-0648">Protein biosynthesis</keyword>
<dbReference type="InterPro" id="IPR002661">
    <property type="entry name" value="Ribosome_recyc_fac"/>
</dbReference>
<gene>
    <name evidence="5 7" type="primary">frr</name>
    <name evidence="7" type="ORF">IAC58_06960</name>
</gene>